<comment type="cofactor">
    <cofactor evidence="1">
        <name>FAD</name>
        <dbReference type="ChEBI" id="CHEBI:57692"/>
    </cofactor>
</comment>
<dbReference type="InterPro" id="IPR001433">
    <property type="entry name" value="OxRdtase_FAD/NAD-bd"/>
</dbReference>
<dbReference type="SUPFAM" id="SSF52343">
    <property type="entry name" value="Ferredoxin reductase-like, C-terminal NADP-linked domain"/>
    <property type="match status" value="1"/>
</dbReference>
<protein>
    <submittedName>
        <fullName evidence="5">Cytochrome P450 monooxygenase PC-foxy1</fullName>
    </submittedName>
</protein>
<evidence type="ECO:0000256" key="1">
    <source>
        <dbReference type="ARBA" id="ARBA00001974"/>
    </source>
</evidence>
<dbReference type="VEuPathDB" id="FungiDB:AGR57_3002"/>
<evidence type="ECO:0000256" key="2">
    <source>
        <dbReference type="ARBA" id="ARBA00022630"/>
    </source>
</evidence>
<dbReference type="Gene3D" id="3.40.50.80">
    <property type="entry name" value="Nucleotide-binding domain of ferredoxin-NADP reductase (FNR) module"/>
    <property type="match status" value="1"/>
</dbReference>
<dbReference type="PANTHER" id="PTHR19384">
    <property type="entry name" value="NITRIC OXIDE SYNTHASE-RELATED"/>
    <property type="match status" value="1"/>
</dbReference>
<dbReference type="Pfam" id="PF00175">
    <property type="entry name" value="NAD_binding_1"/>
    <property type="match status" value="1"/>
</dbReference>
<reference evidence="5" key="1">
    <citation type="journal article" date="2005" name="BMC Genomics">
        <title>Genome-wide structural and evolutionary analysis of the P450 monooxygenase genes (P450ome) in the white rot fungus Phanerochaete chrysosporium: evidence for gene duplications and extensive gene clustering.</title>
        <authorList>
            <person name="Doddapaneni H."/>
            <person name="Chakraborty R."/>
            <person name="Yadav J.S."/>
        </authorList>
    </citation>
    <scope>NUCLEOTIDE SEQUENCE</scope>
    <source>
        <strain evidence="5">BKM-F-1767</strain>
    </source>
</reference>
<dbReference type="GO" id="GO:0003958">
    <property type="term" value="F:NADPH-hemoprotein reductase activity"/>
    <property type="evidence" value="ECO:0007669"/>
    <property type="project" value="TreeGrafter"/>
</dbReference>
<dbReference type="InterPro" id="IPR017938">
    <property type="entry name" value="Riboflavin_synthase-like_b-brl"/>
</dbReference>
<dbReference type="Gene3D" id="2.40.30.10">
    <property type="entry name" value="Translation factors"/>
    <property type="match status" value="1"/>
</dbReference>
<accession>Q4G2S1</accession>
<dbReference type="GO" id="GO:0004497">
    <property type="term" value="F:monooxygenase activity"/>
    <property type="evidence" value="ECO:0007669"/>
    <property type="project" value="UniProtKB-KW"/>
</dbReference>
<feature type="domain" description="Oxidoreductase FAD/NAD(P)-binding" evidence="4">
    <location>
        <begin position="78"/>
        <end position="190"/>
    </location>
</feature>
<name>Q4G2S1_PHACH</name>
<evidence type="ECO:0000256" key="3">
    <source>
        <dbReference type="ARBA" id="ARBA00022827"/>
    </source>
</evidence>
<keyword evidence="2" id="KW-0285">Flavoprotein</keyword>
<evidence type="ECO:0000313" key="5">
    <source>
        <dbReference type="EMBL" id="AAX49401.1"/>
    </source>
</evidence>
<dbReference type="AlphaFoldDB" id="Q4G2S1"/>
<dbReference type="InterPro" id="IPR039261">
    <property type="entry name" value="FNR_nucleotide-bd"/>
</dbReference>
<dbReference type="GO" id="GO:0050660">
    <property type="term" value="F:flavin adenine dinucleotide binding"/>
    <property type="evidence" value="ECO:0007669"/>
    <property type="project" value="TreeGrafter"/>
</dbReference>
<keyword evidence="5" id="KW-0560">Oxidoreductase</keyword>
<keyword evidence="3" id="KW-0274">FAD</keyword>
<dbReference type="GO" id="GO:0010181">
    <property type="term" value="F:FMN binding"/>
    <property type="evidence" value="ECO:0007669"/>
    <property type="project" value="TreeGrafter"/>
</dbReference>
<evidence type="ECO:0000259" key="4">
    <source>
        <dbReference type="Pfam" id="PF00175"/>
    </source>
</evidence>
<dbReference type="SUPFAM" id="SSF63380">
    <property type="entry name" value="Riboflavin synthase domain-like"/>
    <property type="match status" value="1"/>
</dbReference>
<dbReference type="EMBL" id="AY835608">
    <property type="protein sequence ID" value="AAX49401.1"/>
    <property type="molecule type" value="mRNA"/>
</dbReference>
<dbReference type="PANTHER" id="PTHR19384:SF127">
    <property type="entry name" value="BIFUNCTIONAL CYTOCHROME P450_NADPH--P450 REDUCTASE"/>
    <property type="match status" value="1"/>
</dbReference>
<feature type="non-terminal residue" evidence="5">
    <location>
        <position position="1"/>
    </location>
</feature>
<sequence length="226" mass="24916">MRARQYSISSSPLCDPTRASLTIRVFEAPTSPGRKDPLLGVASTYLGGLHPGDRVQLAVRPCKTAFRLPADPAVPLVLVCAGAGLAPMRGFLQERALQKEGGRDVGKSLLFFGCRHPEEDYLYRDEDLKKWVELGIVDVRVAFSRAQDQSLGCKHVQDRLWHDRTDVMDACDKGAKLYLCGSAKMAAGVKDKLVLVVQDAMQFEHAAAVEQFNTMMTGRFATDVFE</sequence>
<keyword evidence="5" id="KW-0503">Monooxygenase</keyword>
<proteinExistence type="evidence at transcript level"/>
<dbReference type="InterPro" id="IPR001709">
    <property type="entry name" value="Flavoprot_Pyr_Nucl_cyt_Rdtase"/>
</dbReference>
<dbReference type="BRENDA" id="1.14.14.1">
    <property type="organism ID" value="1380"/>
</dbReference>
<organism evidence="5">
    <name type="scientific">Phanerodontia chrysosporium</name>
    <name type="common">White-rot fungus</name>
    <name type="synonym">Sporotrichum pruinosum</name>
    <dbReference type="NCBI Taxonomy" id="2822231"/>
    <lineage>
        <taxon>Eukaryota</taxon>
        <taxon>Fungi</taxon>
        <taxon>Dikarya</taxon>
        <taxon>Basidiomycota</taxon>
        <taxon>Agaricomycotina</taxon>
        <taxon>Agaricomycetes</taxon>
        <taxon>Polyporales</taxon>
        <taxon>Phanerochaetaceae</taxon>
        <taxon>Phanerodontia</taxon>
    </lineage>
</organism>
<dbReference type="GO" id="GO:0005829">
    <property type="term" value="C:cytosol"/>
    <property type="evidence" value="ECO:0007669"/>
    <property type="project" value="TreeGrafter"/>
</dbReference>
<dbReference type="PRINTS" id="PR00371">
    <property type="entry name" value="FPNCR"/>
</dbReference>